<reference evidence="1" key="1">
    <citation type="submission" date="2021-01" db="EMBL/GenBank/DDBJ databases">
        <title>YIM 132084 draft genome.</title>
        <authorList>
            <person name="An D."/>
        </authorList>
    </citation>
    <scope>NUCLEOTIDE SEQUENCE</scope>
    <source>
        <strain evidence="1">YIM 132084</strain>
    </source>
</reference>
<gene>
    <name evidence="1" type="ORF">JL106_04440</name>
</gene>
<dbReference type="AlphaFoldDB" id="A0A938YE61"/>
<sequence>MDAGGDPVLARLARAVEEGAGHRAATRRELERLWQDLGGSGPPLHRCAVAHAMADVQDDPERELVWDRRALAAAEQVTPDEAERAGLSVAGLLPSLHLNLGDVHRRLGNAHAARQHTELGLVAAHALGDDGYGRMISAALHRLAARLDVPP</sequence>
<dbReference type="Proteomes" id="UP000663792">
    <property type="component" value="Unassembled WGS sequence"/>
</dbReference>
<protein>
    <submittedName>
        <fullName evidence="1">Uncharacterized protein</fullName>
    </submittedName>
</protein>
<name>A0A938YE61_9ACTN</name>
<proteinExistence type="predicted"/>
<organism evidence="1 2">
    <name type="scientific">Nakamurella leprariae</name>
    <dbReference type="NCBI Taxonomy" id="2803911"/>
    <lineage>
        <taxon>Bacteria</taxon>
        <taxon>Bacillati</taxon>
        <taxon>Actinomycetota</taxon>
        <taxon>Actinomycetes</taxon>
        <taxon>Nakamurellales</taxon>
        <taxon>Nakamurellaceae</taxon>
        <taxon>Nakamurella</taxon>
    </lineage>
</organism>
<comment type="caution">
    <text evidence="1">The sequence shown here is derived from an EMBL/GenBank/DDBJ whole genome shotgun (WGS) entry which is preliminary data.</text>
</comment>
<keyword evidence="2" id="KW-1185">Reference proteome</keyword>
<evidence type="ECO:0000313" key="1">
    <source>
        <dbReference type="EMBL" id="MBM9466529.1"/>
    </source>
</evidence>
<dbReference type="RefSeq" id="WP_205259493.1">
    <property type="nucleotide sequence ID" value="NZ_JAERWK010000006.1"/>
</dbReference>
<evidence type="ECO:0000313" key="2">
    <source>
        <dbReference type="Proteomes" id="UP000663792"/>
    </source>
</evidence>
<accession>A0A938YE61</accession>
<dbReference type="EMBL" id="JAERWK010000006">
    <property type="protein sequence ID" value="MBM9466529.1"/>
    <property type="molecule type" value="Genomic_DNA"/>
</dbReference>